<dbReference type="STRING" id="1150600.ADIARSV_1079"/>
<protein>
    <submittedName>
        <fullName evidence="2">Uncharacterized protein</fullName>
    </submittedName>
</protein>
<keyword evidence="3" id="KW-1185">Reference proteome</keyword>
<sequence>MVTNKSSKEGALLIARKELAFQDEEKEKRAVELIIANLELAYQDEEKKNGLPN</sequence>
<keyword evidence="1" id="KW-0175">Coiled coil</keyword>
<reference evidence="2 3" key="1">
    <citation type="journal article" date="2013" name="Genome Announc.">
        <title>Draft Genome Sequence of Arcticibacter svalbardensis Strain MN12-7T, a Member of the Family Sphingobacteriaceae Isolated from an Arctic Soil Sample.</title>
        <authorList>
            <person name="Shivaji S."/>
            <person name="Ara S."/>
            <person name="Prasad S."/>
            <person name="Manasa B.P."/>
            <person name="Begum Z."/>
            <person name="Singh A."/>
            <person name="Kumar Pinnaka A."/>
        </authorList>
    </citation>
    <scope>NUCLEOTIDE SEQUENCE [LARGE SCALE GENOMIC DNA]</scope>
    <source>
        <strain evidence="2 3">MN12-7</strain>
    </source>
</reference>
<organism evidence="2 3">
    <name type="scientific">Arcticibacter svalbardensis MN12-7</name>
    <dbReference type="NCBI Taxonomy" id="1150600"/>
    <lineage>
        <taxon>Bacteria</taxon>
        <taxon>Pseudomonadati</taxon>
        <taxon>Bacteroidota</taxon>
        <taxon>Sphingobacteriia</taxon>
        <taxon>Sphingobacteriales</taxon>
        <taxon>Sphingobacteriaceae</taxon>
        <taxon>Arcticibacter</taxon>
    </lineage>
</organism>
<proteinExistence type="predicted"/>
<accession>R9GVL1</accession>
<comment type="caution">
    <text evidence="2">The sequence shown here is derived from an EMBL/GenBank/DDBJ whole genome shotgun (WGS) entry which is preliminary data.</text>
</comment>
<evidence type="ECO:0000313" key="2">
    <source>
        <dbReference type="EMBL" id="EOR95766.1"/>
    </source>
</evidence>
<dbReference type="RefSeq" id="WP_016194323.1">
    <property type="nucleotide sequence ID" value="NZ_AQPN01000043.1"/>
</dbReference>
<evidence type="ECO:0000313" key="3">
    <source>
        <dbReference type="Proteomes" id="UP000014174"/>
    </source>
</evidence>
<feature type="coiled-coil region" evidence="1">
    <location>
        <begin position="21"/>
        <end position="48"/>
    </location>
</feature>
<dbReference type="EMBL" id="AQPN01000043">
    <property type="protein sequence ID" value="EOR95766.1"/>
    <property type="molecule type" value="Genomic_DNA"/>
</dbReference>
<dbReference type="Proteomes" id="UP000014174">
    <property type="component" value="Unassembled WGS sequence"/>
</dbReference>
<dbReference type="AlphaFoldDB" id="R9GVL1"/>
<evidence type="ECO:0000256" key="1">
    <source>
        <dbReference type="SAM" id="Coils"/>
    </source>
</evidence>
<name>R9GVL1_9SPHI</name>
<gene>
    <name evidence="2" type="ORF">ADIARSV_1079</name>
</gene>